<evidence type="ECO:0000256" key="3">
    <source>
        <dbReference type="RuleBase" id="RU365026"/>
    </source>
</evidence>
<comment type="similarity">
    <text evidence="1 3">Belongs to the EXO70 family.</text>
</comment>
<dbReference type="GO" id="GO:0005546">
    <property type="term" value="F:phosphatidylinositol-4,5-bisphosphate binding"/>
    <property type="evidence" value="ECO:0007669"/>
    <property type="project" value="InterPro"/>
</dbReference>
<reference evidence="6" key="1">
    <citation type="submission" date="2022-08" db="EMBL/GenBank/DDBJ databases">
        <authorList>
            <person name="Gutierrez-Valencia J."/>
        </authorList>
    </citation>
    <scope>NUCLEOTIDE SEQUENCE</scope>
</reference>
<dbReference type="GO" id="GO:0006887">
    <property type="term" value="P:exocytosis"/>
    <property type="evidence" value="ECO:0007669"/>
    <property type="project" value="UniProtKB-KW"/>
</dbReference>
<comment type="caution">
    <text evidence="6">The sequence shown here is derived from an EMBL/GenBank/DDBJ whole genome shotgun (WGS) entry which is preliminary data.</text>
</comment>
<feature type="domain" description="Exocyst complex subunit Exo70 C-terminal" evidence="5">
    <location>
        <begin position="286"/>
        <end position="657"/>
    </location>
</feature>
<dbReference type="GO" id="GO:0015031">
    <property type="term" value="P:protein transport"/>
    <property type="evidence" value="ECO:0007669"/>
    <property type="project" value="UniProtKB-KW"/>
</dbReference>
<protein>
    <recommendedName>
        <fullName evidence="3">Exocyst subunit Exo70 family protein</fullName>
    </recommendedName>
</protein>
<evidence type="ECO:0000259" key="5">
    <source>
        <dbReference type="Pfam" id="PF03081"/>
    </source>
</evidence>
<dbReference type="PANTHER" id="PTHR12542:SF127">
    <property type="entry name" value="EXOCYST COMPLEX COMPONENT EXO70C1"/>
    <property type="match status" value="1"/>
</dbReference>
<feature type="compositionally biased region" description="Polar residues" evidence="4">
    <location>
        <begin position="185"/>
        <end position="206"/>
    </location>
</feature>
<dbReference type="EMBL" id="CAMGYJ010000011">
    <property type="protein sequence ID" value="CAI0627413.1"/>
    <property type="molecule type" value="Genomic_DNA"/>
</dbReference>
<dbReference type="Proteomes" id="UP001154282">
    <property type="component" value="Unassembled WGS sequence"/>
</dbReference>
<accession>A0AAV0S2R1</accession>
<dbReference type="PANTHER" id="PTHR12542">
    <property type="entry name" value="EXOCYST COMPLEX PROTEIN EXO70"/>
    <property type="match status" value="1"/>
</dbReference>
<proteinExistence type="inferred from homology"/>
<name>A0AAV0S2R1_9ROSI</name>
<feature type="region of interest" description="Disordered" evidence="4">
    <location>
        <begin position="443"/>
        <end position="480"/>
    </location>
</feature>
<evidence type="ECO:0000256" key="1">
    <source>
        <dbReference type="ARBA" id="ARBA00006756"/>
    </source>
</evidence>
<evidence type="ECO:0000313" key="7">
    <source>
        <dbReference type="Proteomes" id="UP001154282"/>
    </source>
</evidence>
<dbReference type="GO" id="GO:0000145">
    <property type="term" value="C:exocyst"/>
    <property type="evidence" value="ECO:0007669"/>
    <property type="project" value="InterPro"/>
</dbReference>
<gene>
    <name evidence="6" type="ORF">LITE_LOCUS51268</name>
</gene>
<dbReference type="InterPro" id="IPR016159">
    <property type="entry name" value="Cullin_repeat-like_dom_sf"/>
</dbReference>
<keyword evidence="3" id="KW-0653">Protein transport</keyword>
<dbReference type="SUPFAM" id="SSF74788">
    <property type="entry name" value="Cullin repeat-like"/>
    <property type="match status" value="1"/>
</dbReference>
<evidence type="ECO:0000256" key="4">
    <source>
        <dbReference type="SAM" id="MobiDB-lite"/>
    </source>
</evidence>
<keyword evidence="3" id="KW-0268">Exocytosis</keyword>
<organism evidence="6 7">
    <name type="scientific">Linum tenue</name>
    <dbReference type="NCBI Taxonomy" id="586396"/>
    <lineage>
        <taxon>Eukaryota</taxon>
        <taxon>Viridiplantae</taxon>
        <taxon>Streptophyta</taxon>
        <taxon>Embryophyta</taxon>
        <taxon>Tracheophyta</taxon>
        <taxon>Spermatophyta</taxon>
        <taxon>Magnoliopsida</taxon>
        <taxon>eudicotyledons</taxon>
        <taxon>Gunneridae</taxon>
        <taxon>Pentapetalae</taxon>
        <taxon>rosids</taxon>
        <taxon>fabids</taxon>
        <taxon>Malpighiales</taxon>
        <taxon>Linaceae</taxon>
        <taxon>Linum</taxon>
    </lineage>
</organism>
<evidence type="ECO:0000256" key="2">
    <source>
        <dbReference type="ARBA" id="ARBA00022448"/>
    </source>
</evidence>
<keyword evidence="7" id="KW-1185">Reference proteome</keyword>
<comment type="function">
    <text evidence="3">Component of the exocyst complex.</text>
</comment>
<sequence length="672" mass="75448">MEQRLPENFGSFSRTCNGDIPTLSVHDSPVTTSGVASMGDFSPSHSFDSLDEVDKFLEVLSQSHEAKSDPPPVPDVVESLFKNVETIISNYDKSNSKFGQDEKEDASLVSHLNRLSKLIKILGDFSTAESDLVATFNRASTIQHLAMCFLDSEFRTVLNSFKRSSSFTTGNCVPDSGAGPPPPMSSKQSSFSRNCHESNNQISDSENSTDEDDFPGYQPEEIYNMSKIAAAMISSGYQSECCLVYGSVRRIALNNKLEKLGHVNLSAEEINKMDWETLEGEIAAAIDVIRRCSSVLFSVERNLCNAVFQNHPSIYTEIFSDLASNVIDRFFNFANAITLTKCSAEKLFKFLDIYETLRDLGSEIENLSPIVKSEIYDTIIRLGQAAVSMFCDLENSIRRDVSRTPVPSGAVHPLTRYTMNYLKYACEYKDTLEQVFLQKQKTEGENWDSSSSKSDDSGSKSGSGSVGGANEDGTPKTSPFSIQLNTVMDLLDENLEMKSNLYKDPALRNIFLMNNGRYILQKIKSSTEIHDMMGVTWCRRRSSDLRKYHKGYTRETWGRVLQCLRHDGIQVNGKMAKAVVKERFKMFNNAIEDIHKTQSTWVVSDEQMQSELRVSVSAVVIPAYRSFLGRFQQCLTHGRQTEKYIKYQPEDIENLIEGLFDGNPTSMARKKT</sequence>
<keyword evidence="2 3" id="KW-0813">Transport</keyword>
<dbReference type="InterPro" id="IPR004140">
    <property type="entry name" value="Exo70"/>
</dbReference>
<evidence type="ECO:0000313" key="6">
    <source>
        <dbReference type="EMBL" id="CAI0627413.1"/>
    </source>
</evidence>
<dbReference type="Gene3D" id="1.20.1280.170">
    <property type="entry name" value="Exocyst complex component Exo70"/>
    <property type="match status" value="1"/>
</dbReference>
<feature type="region of interest" description="Disordered" evidence="4">
    <location>
        <begin position="165"/>
        <end position="216"/>
    </location>
</feature>
<dbReference type="InterPro" id="IPR046364">
    <property type="entry name" value="Exo70_C"/>
</dbReference>
<dbReference type="Pfam" id="PF03081">
    <property type="entry name" value="Exo70_C"/>
    <property type="match status" value="1"/>
</dbReference>
<dbReference type="AlphaFoldDB" id="A0AAV0S2R1"/>